<accession>A0A622I2Y2</accession>
<dbReference type="AlphaFoldDB" id="A0A622I2Y2"/>
<dbReference type="NCBIfam" id="NF033894">
    <property type="entry name" value="Eex_IncN"/>
    <property type="match status" value="1"/>
</dbReference>
<dbReference type="EMBL" id="AALGGH010000030">
    <property type="protein sequence ID" value="ECY9386492.1"/>
    <property type="molecule type" value="Genomic_DNA"/>
</dbReference>
<sequence length="74" mass="8345">MKKVVPMAFVSVLFLSGCNDKVYDVDYYFANQSEAKNVIEQCSQGKITNENCDNAKAAIQKQKREDWIKAHGGK</sequence>
<proteinExistence type="predicted"/>
<reference evidence="1" key="1">
    <citation type="submission" date="2018-07" db="EMBL/GenBank/DDBJ databases">
        <authorList>
            <consortium name="NARMS: The National Antimicrobial Resistance Monitoring System"/>
        </authorList>
    </citation>
    <scope>NUCLEOTIDE SEQUENCE</scope>
    <source>
        <strain evidence="1">FSIS1504253</strain>
    </source>
</reference>
<gene>
    <name evidence="1" type="ORF">AVL16_22995</name>
</gene>
<name>A0A622I2Y2_SALTM</name>
<keyword evidence="1" id="KW-0449">Lipoprotein</keyword>
<dbReference type="PROSITE" id="PS51257">
    <property type="entry name" value="PROKAR_LIPOPROTEIN"/>
    <property type="match status" value="1"/>
</dbReference>
<comment type="caution">
    <text evidence="1">The sequence shown here is derived from an EMBL/GenBank/DDBJ whole genome shotgun (WGS) entry which is preliminary data.</text>
</comment>
<evidence type="ECO:0000313" key="1">
    <source>
        <dbReference type="EMBL" id="ECY9386492.1"/>
    </source>
</evidence>
<protein>
    <submittedName>
        <fullName evidence="1">EexN family lipoprotein</fullName>
    </submittedName>
</protein>
<organism evidence="1">
    <name type="scientific">Salmonella typhimurium</name>
    <dbReference type="NCBI Taxonomy" id="90371"/>
    <lineage>
        <taxon>Bacteria</taxon>
        <taxon>Pseudomonadati</taxon>
        <taxon>Pseudomonadota</taxon>
        <taxon>Gammaproteobacteria</taxon>
        <taxon>Enterobacterales</taxon>
        <taxon>Enterobacteriaceae</taxon>
        <taxon>Salmonella</taxon>
    </lineage>
</organism>
<dbReference type="InterPro" id="IPR047937">
    <property type="entry name" value="Eex_IncN-like"/>
</dbReference>